<dbReference type="InterPro" id="IPR004919">
    <property type="entry name" value="GmrSD_N"/>
</dbReference>
<dbReference type="EMBL" id="BMNH01000001">
    <property type="protein sequence ID" value="GGO61330.1"/>
    <property type="molecule type" value="Genomic_DNA"/>
</dbReference>
<dbReference type="RefSeq" id="WP_189122119.1">
    <property type="nucleotide sequence ID" value="NZ_BMNH01000001.1"/>
</dbReference>
<reference evidence="2" key="1">
    <citation type="journal article" date="2014" name="Int. J. Syst. Evol. Microbiol.">
        <title>Complete genome sequence of Corynebacterium casei LMG S-19264T (=DSM 44701T), isolated from a smear-ripened cheese.</title>
        <authorList>
            <consortium name="US DOE Joint Genome Institute (JGI-PGF)"/>
            <person name="Walter F."/>
            <person name="Albersmeier A."/>
            <person name="Kalinowski J."/>
            <person name="Ruckert C."/>
        </authorList>
    </citation>
    <scope>NUCLEOTIDE SEQUENCE</scope>
    <source>
        <strain evidence="2">CGMCC 4.7368</strain>
    </source>
</reference>
<dbReference type="Pfam" id="PF03235">
    <property type="entry name" value="GmrSD_N"/>
    <property type="match status" value="1"/>
</dbReference>
<keyword evidence="3" id="KW-1185">Reference proteome</keyword>
<feature type="domain" description="GmrSD restriction endonucleases N-terminal" evidence="1">
    <location>
        <begin position="17"/>
        <end position="222"/>
    </location>
</feature>
<evidence type="ECO:0000259" key="1">
    <source>
        <dbReference type="Pfam" id="PF03235"/>
    </source>
</evidence>
<reference evidence="2" key="2">
    <citation type="submission" date="2020-09" db="EMBL/GenBank/DDBJ databases">
        <authorList>
            <person name="Sun Q."/>
            <person name="Zhou Y."/>
        </authorList>
    </citation>
    <scope>NUCLEOTIDE SEQUENCE</scope>
    <source>
        <strain evidence="2">CGMCC 4.7368</strain>
    </source>
</reference>
<accession>A0A918DEH3</accession>
<proteinExistence type="predicted"/>
<organism evidence="2 3">
    <name type="scientific">Nonomuraea cavernae</name>
    <dbReference type="NCBI Taxonomy" id="2045107"/>
    <lineage>
        <taxon>Bacteria</taxon>
        <taxon>Bacillati</taxon>
        <taxon>Actinomycetota</taxon>
        <taxon>Actinomycetes</taxon>
        <taxon>Streptosporangiales</taxon>
        <taxon>Streptosporangiaceae</taxon>
        <taxon>Nonomuraea</taxon>
    </lineage>
</organism>
<dbReference type="PANTHER" id="PTHR37292:SF2">
    <property type="entry name" value="DUF262 DOMAIN-CONTAINING PROTEIN"/>
    <property type="match status" value="1"/>
</dbReference>
<protein>
    <recommendedName>
        <fullName evidence="1">GmrSD restriction endonucleases N-terminal domain-containing protein</fullName>
    </recommendedName>
</protein>
<name>A0A918DEH3_9ACTN</name>
<evidence type="ECO:0000313" key="3">
    <source>
        <dbReference type="Proteomes" id="UP000646523"/>
    </source>
</evidence>
<dbReference type="AlphaFoldDB" id="A0A918DEH3"/>
<sequence length="582" mass="65964">MMTGLDTRPSAATYELEKLVGMAWRGQIRVPHFQRDFRWNRADVVRLFDSIVKGYPVGSLLLWVRSAPPKRIRLGALQIEAPRMDQALWVVDGQQRITSLANALHEDAAHEPRFALAYDLRENERMPGRDIGFVSRPSTVDPFVVPLPVLFDLRRVLKWFSTYPEAADYQDKAFNLTTILRQYPMPAYQVEQENAEVLQDIFDRMNNYGKRLSRAEIFSALYAGDEEQPALTIDEISAHIDEQLDFGRIDNDTVLYAILARRGHDVQREIRLEFDDDDRRGVSDFPGEDRDTAFQAGEEAIRRAVQFLQSDAGVPHFTLLPFRYLLVVLARLFAHFPEPDPANRRLLRRWFWRAALIGPEIFRGSTTGAVRTLCAKIHPHDLTGSVQGLLSTVDRPAPPLPELRRFKTNEAAAKITLCAWWALEPRDPSSGERPEIGDLAECLVDRPTPADAVRYVVPSRLVDAKYRLWAANRVLVPTMAREAGKDIGGLLVTPPLFLEDTAWSDVLASHLISPEAISLLRASEFTSFLQARQEELVRNLAGFLQRMCEWGFENTPPLSELVIEDLPEDEQALPDEAAYGSG</sequence>
<dbReference type="PANTHER" id="PTHR37292">
    <property type="entry name" value="VNG6097C"/>
    <property type="match status" value="1"/>
</dbReference>
<dbReference type="Proteomes" id="UP000646523">
    <property type="component" value="Unassembled WGS sequence"/>
</dbReference>
<gene>
    <name evidence="2" type="ORF">GCM10012289_03300</name>
</gene>
<evidence type="ECO:0000313" key="2">
    <source>
        <dbReference type="EMBL" id="GGO61330.1"/>
    </source>
</evidence>
<comment type="caution">
    <text evidence="2">The sequence shown here is derived from an EMBL/GenBank/DDBJ whole genome shotgun (WGS) entry which is preliminary data.</text>
</comment>